<evidence type="ECO:0000256" key="1">
    <source>
        <dbReference type="ARBA" id="ARBA00004496"/>
    </source>
</evidence>
<comment type="subcellular location">
    <subcellularLocation>
        <location evidence="1">Cytoplasm</location>
    </subcellularLocation>
</comment>
<gene>
    <name evidence="6" type="ORF">PACLA_8A047136</name>
</gene>
<feature type="region of interest" description="Disordered" evidence="5">
    <location>
        <begin position="1089"/>
        <end position="1250"/>
    </location>
</feature>
<feature type="region of interest" description="Disordered" evidence="5">
    <location>
        <begin position="1340"/>
        <end position="1395"/>
    </location>
</feature>
<dbReference type="GO" id="GO:0005938">
    <property type="term" value="C:cell cortex"/>
    <property type="evidence" value="ECO:0007669"/>
    <property type="project" value="TreeGrafter"/>
</dbReference>
<evidence type="ECO:0000256" key="2">
    <source>
        <dbReference type="ARBA" id="ARBA00022490"/>
    </source>
</evidence>
<keyword evidence="3" id="KW-0677">Repeat</keyword>
<organism evidence="6 7">
    <name type="scientific">Paramuricea clavata</name>
    <name type="common">Red gorgonian</name>
    <name type="synonym">Violescent sea-whip</name>
    <dbReference type="NCBI Taxonomy" id="317549"/>
    <lineage>
        <taxon>Eukaryota</taxon>
        <taxon>Metazoa</taxon>
        <taxon>Cnidaria</taxon>
        <taxon>Anthozoa</taxon>
        <taxon>Octocorallia</taxon>
        <taxon>Malacalcyonacea</taxon>
        <taxon>Plexauridae</taxon>
        <taxon>Paramuricea</taxon>
    </lineage>
</organism>
<accession>A0A6S7HQZ4</accession>
<dbReference type="EMBL" id="CACRXK020005956">
    <property type="protein sequence ID" value="CAB4007914.1"/>
    <property type="molecule type" value="Genomic_DNA"/>
</dbReference>
<dbReference type="InterPro" id="IPR019734">
    <property type="entry name" value="TPR_rpt"/>
</dbReference>
<keyword evidence="4" id="KW-0175">Coiled coil</keyword>
<dbReference type="PANTHER" id="PTHR45954:SF1">
    <property type="entry name" value="LD33695P"/>
    <property type="match status" value="1"/>
</dbReference>
<evidence type="ECO:0000313" key="6">
    <source>
        <dbReference type="EMBL" id="CAB4007914.1"/>
    </source>
</evidence>
<dbReference type="Pfam" id="PF13365">
    <property type="entry name" value="Trypsin_2"/>
    <property type="match status" value="1"/>
</dbReference>
<comment type="caution">
    <text evidence="6">The sequence shown here is derived from an EMBL/GenBank/DDBJ whole genome shotgun (WGS) entry which is preliminary data.</text>
</comment>
<dbReference type="InterPro" id="IPR009003">
    <property type="entry name" value="Peptidase_S1_PA"/>
</dbReference>
<feature type="region of interest" description="Disordered" evidence="5">
    <location>
        <begin position="687"/>
        <end position="721"/>
    </location>
</feature>
<keyword evidence="7" id="KW-1185">Reference proteome</keyword>
<dbReference type="OrthoDB" id="10040854at2759"/>
<keyword evidence="2" id="KW-0963">Cytoplasm</keyword>
<dbReference type="Proteomes" id="UP001152795">
    <property type="component" value="Unassembled WGS sequence"/>
</dbReference>
<dbReference type="Gene3D" id="2.40.10.10">
    <property type="entry name" value="Trypsin-like serine proteases"/>
    <property type="match status" value="2"/>
</dbReference>
<dbReference type="InterPro" id="IPR011990">
    <property type="entry name" value="TPR-like_helical_dom_sf"/>
</dbReference>
<evidence type="ECO:0000256" key="5">
    <source>
        <dbReference type="SAM" id="MobiDB-lite"/>
    </source>
</evidence>
<feature type="non-terminal residue" evidence="6">
    <location>
        <position position="1714"/>
    </location>
</feature>
<dbReference type="InterPro" id="IPR052386">
    <property type="entry name" value="GPSM"/>
</dbReference>
<evidence type="ECO:0000256" key="4">
    <source>
        <dbReference type="SAM" id="Coils"/>
    </source>
</evidence>
<dbReference type="Gene3D" id="1.25.40.10">
    <property type="entry name" value="Tetratricopeptide repeat domain"/>
    <property type="match status" value="4"/>
</dbReference>
<dbReference type="SUPFAM" id="SSF48452">
    <property type="entry name" value="TPR-like"/>
    <property type="match status" value="4"/>
</dbReference>
<proteinExistence type="predicted"/>
<dbReference type="Pfam" id="PF13424">
    <property type="entry name" value="TPR_12"/>
    <property type="match status" value="5"/>
</dbReference>
<feature type="coiled-coil region" evidence="4">
    <location>
        <begin position="67"/>
        <end position="127"/>
    </location>
</feature>
<protein>
    <submittedName>
        <fullName evidence="6">Tetratricopeptide repeat 28-like</fullName>
    </submittedName>
</protein>
<evidence type="ECO:0000256" key="3">
    <source>
        <dbReference type="ARBA" id="ARBA00022737"/>
    </source>
</evidence>
<name>A0A6S7HQZ4_PARCT</name>
<sequence>LEIATERGYKQEETNAYLGLGHAYRLNNRIQTAIQYYAQALGIAIERRYEQEKTNAYLGLGHSYRLNNQIQTAIQHYEKALEIATERGYKQEETNAYLGLGYAYRLNNQIQTAIQHYEKALEIATEQGYKQEETNTYLGLGHVYRLSNQIRTAIQHYRQALEIARERGYKQEETNAYLGLGYACKLKNEIRTAIRHFEKALKIAAERDYILQENLTRNEIKVLSKSADLDAVVKSYYTDGVNISDTSDKALQLQDDTAEYVTLTDIKNENIRDDRIASAEQLFILGHCYQTEGQNEEAIKSYEQAVQIADEIDHNETKAEAHQHLGNVFTGTSEYKKAIEHYKKARKIFPGLKSDEMELIANQWLGYNHLQAGQYQESIEYYNEVVTLASQLGCKTREVNANMGLGSAFSYIGNFEFSEEYFVKSIILAELCNDKGLEREAHTNLGHIYYKSCKFDAAVKSYIKVQEMSHDLGERKAEANACLMLGHTFRQLKQHEKAIESYLKALNINKEREDKGNLRNSSEKAQEAIIIEWCGYCCSFIAGQHQEAITFYEKTKEIAKQVGEKYQEYRTNQAIGNIVCNIGNYAKAKEYYQEALTIAMELGDRHCEGTSCLNLASVCSKDCDYEIAVEWYEKAADSLKIMFNDHVLKKKAHIGLSVAWFNLGNTKKAIELIRRVKKFATEQTVQDHSNVDLTHQRRKSGKEISSLQTSDSRTETEMKGLQTAGPVTEWVNLADEKACYSSRREQLPNEDLARLEKHIKEFHRLYVYTHRASSQDTFTEKLRKSMTRNVKSSAYRSMLNSENRDKFGKKDGKFVRNDKHVFNFAKEDLLNNSSTKMPARLLEPLSFYSKSIGQISCGTIQGTCWLVRDTLVITNHHVYMMINTEREKLQIPNLPITVTFDYLHPGQREHVVTVEVDEERDPQLESCRLDYKFLRLKENECLGGRVPLGPIVRSGQLQEGLVTIVGHPAGSEMHVETCVVVQCWSWREKLVQRHEVYAGLHMTNAELLDSTERYKGCLPHDTSLFTGASGSPVFDLNGNIVALHTQGYTLNVEDGQCSLMEFGVQFNAICDDMERRHIDVKEFFPNHNLDVDEQSMNQDPNEETVSEDPYGVTQESGLIAGTKRKYTETKQKHEDAQQEHEDAQQEHKDAKREHEDAQQEHEDAKQEHEDAQQEHEDVKHEHENAQHEHEDAQQEHEDAKQEHEDAKQEHGDAQQEHEDVKQQHENAQQEHEDAKQKQETEPKHEEINQNEKYNWFKTAFLDSRHKVKKDIHQKLRSFPWLCGAYGQTGPNKEIDRPHIFLTVQKGVDTENVLRDLKKEFNCDNPREYFELLQEPDKKPKIKFLGGHRNGSIDSESDESGSVESGSVESGSVESGSVESESDESGSSTSSTKLVAPGGGVISGSCRFDNVRNLMRVPEEGEKVKPEIHGTGTLTLLCYKNGQHYALTCFHVGCANDENSLNDTIKKKDDIQKIRRLRKHYAAYAKKQDYYFQKSPVENNNELFGDDGSNYECLGHFDRYCLNDECDIMSLKIADGVEIDCKVVDVTRPDWDEVWNDLHNRVVENPGQNPVDVNKVGFKTGETQGYIVELDFSYGNASGLEDGSEDGSEDVSEDVSFHDATVVKGCSGLFLEGGDSGSPVFFHDKDKKKQVFAYGVFEMDELQLPQQHDATKSTGPYYICFNLETALEALELKEAACFGVCSGNGESENNNNPVV</sequence>
<feature type="compositionally biased region" description="Basic and acidic residues" evidence="5">
    <location>
        <begin position="1125"/>
        <end position="1249"/>
    </location>
</feature>
<dbReference type="GO" id="GO:0001965">
    <property type="term" value="F:G-protein alpha-subunit binding"/>
    <property type="evidence" value="ECO:0007669"/>
    <property type="project" value="TreeGrafter"/>
</dbReference>
<feature type="coiled-coil region" evidence="4">
    <location>
        <begin position="492"/>
        <end position="528"/>
    </location>
</feature>
<dbReference type="SMART" id="SM00028">
    <property type="entry name" value="TPR"/>
    <property type="match status" value="14"/>
</dbReference>
<dbReference type="GO" id="GO:0005092">
    <property type="term" value="F:GDP-dissociation inhibitor activity"/>
    <property type="evidence" value="ECO:0007669"/>
    <property type="project" value="TreeGrafter"/>
</dbReference>
<dbReference type="PROSITE" id="PS50005">
    <property type="entry name" value="TPR"/>
    <property type="match status" value="9"/>
</dbReference>
<dbReference type="InterPro" id="IPR043504">
    <property type="entry name" value="Peptidase_S1_PA_chymotrypsin"/>
</dbReference>
<dbReference type="GO" id="GO:0000132">
    <property type="term" value="P:establishment of mitotic spindle orientation"/>
    <property type="evidence" value="ECO:0007669"/>
    <property type="project" value="TreeGrafter"/>
</dbReference>
<dbReference type="PANTHER" id="PTHR45954">
    <property type="entry name" value="LD33695P"/>
    <property type="match status" value="1"/>
</dbReference>
<feature type="compositionally biased region" description="Low complexity" evidence="5">
    <location>
        <begin position="1361"/>
        <end position="1390"/>
    </location>
</feature>
<reference evidence="6" key="1">
    <citation type="submission" date="2020-04" db="EMBL/GenBank/DDBJ databases">
        <authorList>
            <person name="Alioto T."/>
            <person name="Alioto T."/>
            <person name="Gomez Garrido J."/>
        </authorList>
    </citation>
    <scope>NUCLEOTIDE SEQUENCE</scope>
    <source>
        <strain evidence="6">A484AB</strain>
    </source>
</reference>
<dbReference type="SUPFAM" id="SSF50494">
    <property type="entry name" value="Trypsin-like serine proteases"/>
    <property type="match status" value="1"/>
</dbReference>
<evidence type="ECO:0000313" key="7">
    <source>
        <dbReference type="Proteomes" id="UP001152795"/>
    </source>
</evidence>
<dbReference type="Pfam" id="PF13181">
    <property type="entry name" value="TPR_8"/>
    <property type="match status" value="2"/>
</dbReference>